<evidence type="ECO:0000313" key="3">
    <source>
        <dbReference type="Proteomes" id="UP000053660"/>
    </source>
</evidence>
<organism evidence="2 3">
    <name type="scientific">Oesophagostomum dentatum</name>
    <name type="common">Nodular worm</name>
    <dbReference type="NCBI Taxonomy" id="61180"/>
    <lineage>
        <taxon>Eukaryota</taxon>
        <taxon>Metazoa</taxon>
        <taxon>Ecdysozoa</taxon>
        <taxon>Nematoda</taxon>
        <taxon>Chromadorea</taxon>
        <taxon>Rhabditida</taxon>
        <taxon>Rhabditina</taxon>
        <taxon>Rhabditomorpha</taxon>
        <taxon>Strongyloidea</taxon>
        <taxon>Strongylidae</taxon>
        <taxon>Oesophagostomum</taxon>
    </lineage>
</organism>
<dbReference type="OrthoDB" id="408728at2759"/>
<dbReference type="GO" id="GO:0030992">
    <property type="term" value="C:intraciliary transport particle B"/>
    <property type="evidence" value="ECO:0007669"/>
    <property type="project" value="TreeGrafter"/>
</dbReference>
<feature type="domain" description="IFT80 second beta-propeller" evidence="1">
    <location>
        <begin position="4"/>
        <end position="98"/>
    </location>
</feature>
<reference evidence="2 3" key="1">
    <citation type="submission" date="2014-03" db="EMBL/GenBank/DDBJ databases">
        <title>Draft genome of the hookworm Oesophagostomum dentatum.</title>
        <authorList>
            <person name="Mitreva M."/>
        </authorList>
    </citation>
    <scope>NUCLEOTIDE SEQUENCE [LARGE SCALE GENOMIC DNA]</scope>
    <source>
        <strain evidence="2 3">OD-Hann</strain>
    </source>
</reference>
<dbReference type="GO" id="GO:0005929">
    <property type="term" value="C:cilium"/>
    <property type="evidence" value="ECO:0007669"/>
    <property type="project" value="TreeGrafter"/>
</dbReference>
<protein>
    <recommendedName>
        <fullName evidence="1">IFT80 second beta-propeller domain-containing protein</fullName>
    </recommendedName>
</protein>
<dbReference type="PANTHER" id="PTHR24098">
    <property type="entry name" value="OUTER SEGMENT 5"/>
    <property type="match status" value="1"/>
</dbReference>
<name>A0A0B1S147_OESDE</name>
<evidence type="ECO:0000313" key="2">
    <source>
        <dbReference type="EMBL" id="KHJ76960.1"/>
    </source>
</evidence>
<gene>
    <name evidence="2" type="ORF">OESDEN_23420</name>
</gene>
<accession>A0A0B1S147</accession>
<dbReference type="InterPro" id="IPR056456">
    <property type="entry name" value="Beta-prop_IFT80_2nd"/>
</dbReference>
<dbReference type="AlphaFoldDB" id="A0A0B1S147"/>
<keyword evidence="3" id="KW-1185">Reference proteome</keyword>
<evidence type="ECO:0000259" key="1">
    <source>
        <dbReference type="Pfam" id="PF23335"/>
    </source>
</evidence>
<dbReference type="PANTHER" id="PTHR24098:SF0">
    <property type="entry name" value="OUTER SEGMENT 5"/>
    <property type="match status" value="1"/>
</dbReference>
<dbReference type="EMBL" id="KN611238">
    <property type="protein sequence ID" value="KHJ76960.1"/>
    <property type="molecule type" value="Genomic_DNA"/>
</dbReference>
<proteinExistence type="predicted"/>
<dbReference type="Proteomes" id="UP000053660">
    <property type="component" value="Unassembled WGS sequence"/>
</dbReference>
<dbReference type="Pfam" id="PF23335">
    <property type="entry name" value="Beta-prop_IFT80_2nd"/>
    <property type="match status" value="1"/>
</dbReference>
<sequence>MNVDHAQETLETRDRITHSALAHNQLVVVTTLQLYIYSSRNWNTPVIVDLKDKTVATILQSSRMFLISDGQSLLVFNYDGRNLCEIKVPGNGTNAISQCLIPSLPRLPVFVSSHRNSPSYRYLQVCRT</sequence>
<dbReference type="GO" id="GO:0060271">
    <property type="term" value="P:cilium assembly"/>
    <property type="evidence" value="ECO:0007669"/>
    <property type="project" value="TreeGrafter"/>
</dbReference>